<dbReference type="RefSeq" id="WP_106058553.1">
    <property type="nucleotide sequence ID" value="NZ_PVXQ01000004.1"/>
</dbReference>
<keyword evidence="2" id="KW-0442">Lipid degradation</keyword>
<comment type="caution">
    <text evidence="4">The sequence shown here is derived from an EMBL/GenBank/DDBJ whole genome shotgun (WGS) entry which is preliminary data.</text>
</comment>
<dbReference type="Pfam" id="PF01734">
    <property type="entry name" value="Patatin"/>
    <property type="match status" value="1"/>
</dbReference>
<dbReference type="InterPro" id="IPR016035">
    <property type="entry name" value="Acyl_Trfase/lysoPLipase"/>
</dbReference>
<keyword evidence="1 2" id="KW-0443">Lipid metabolism</keyword>
<keyword evidence="2 4" id="KW-0378">Hydrolase</keyword>
<dbReference type="PANTHER" id="PTHR24138">
    <property type="entry name" value="INTRACELLLAR PHOSPHOLIPASE A FAMILY"/>
    <property type="match status" value="1"/>
</dbReference>
<dbReference type="GO" id="GO:0016042">
    <property type="term" value="P:lipid catabolic process"/>
    <property type="evidence" value="ECO:0007669"/>
    <property type="project" value="UniProtKB-UniRule"/>
</dbReference>
<feature type="short sequence motif" description="DGA/G" evidence="2">
    <location>
        <begin position="168"/>
        <end position="170"/>
    </location>
</feature>
<protein>
    <submittedName>
        <fullName evidence="4">Putative sporulation hydrolase CotR</fullName>
        <ecNumber evidence="4">3.1.1.-</ecNumber>
    </submittedName>
</protein>
<feature type="domain" description="PNPLA" evidence="3">
    <location>
        <begin position="7"/>
        <end position="181"/>
    </location>
</feature>
<name>A0A2T0BIZ1_9CLOT</name>
<dbReference type="GO" id="GO:0016787">
    <property type="term" value="F:hydrolase activity"/>
    <property type="evidence" value="ECO:0007669"/>
    <property type="project" value="UniProtKB-UniRule"/>
</dbReference>
<evidence type="ECO:0000256" key="2">
    <source>
        <dbReference type="PROSITE-ProRule" id="PRU01161"/>
    </source>
</evidence>
<gene>
    <name evidence="4" type="primary">cotR</name>
    <name evidence="4" type="ORF">CLVI_05130</name>
</gene>
<dbReference type="Gene3D" id="3.40.1090.10">
    <property type="entry name" value="Cytosolic phospholipase A2 catalytic domain"/>
    <property type="match status" value="1"/>
</dbReference>
<reference evidence="4 5" key="1">
    <citation type="submission" date="2018-03" db="EMBL/GenBank/DDBJ databases">
        <title>Genome sequence of Clostridium vincentii DSM 10228.</title>
        <authorList>
            <person name="Poehlein A."/>
            <person name="Daniel R."/>
        </authorList>
    </citation>
    <scope>NUCLEOTIDE SEQUENCE [LARGE SCALE GENOMIC DNA]</scope>
    <source>
        <strain evidence="4 5">DSM 10228</strain>
    </source>
</reference>
<feature type="active site" description="Proton acceptor" evidence="2">
    <location>
        <position position="168"/>
    </location>
</feature>
<dbReference type="AlphaFoldDB" id="A0A2T0BIZ1"/>
<sequence>MPIFRIISFDGGGVRGALSSSLFNRLILDNPSLIKYTNLFAGTSTGALISLSLAYGLTADKVDALYSFINMKKVFTPKRFNIFHPKYKNKALRDLISTSISPDATLNDLNKFIFIPSFNLKGITKKHWQGVFFTNFNKTSNHSDKIVDVALATSAAPTYFPSYNNFIDGGVITNSPAMASVVTVMHKFPGKYRLQDFRVLSIGCGDYQKRIATNTSKWGILQWSIRPFSSVNLPIISILLNDTSSLEDLYCRELLGNAYLRINPKLSEDIELDDYKKVTLLKDTANKYDLTNANLFISQIFLK</sequence>
<evidence type="ECO:0000313" key="4">
    <source>
        <dbReference type="EMBL" id="PRR83859.1"/>
    </source>
</evidence>
<evidence type="ECO:0000259" key="3">
    <source>
        <dbReference type="PROSITE" id="PS51635"/>
    </source>
</evidence>
<feature type="short sequence motif" description="GXGXXG" evidence="2">
    <location>
        <begin position="11"/>
        <end position="16"/>
    </location>
</feature>
<organism evidence="4 5">
    <name type="scientific">Clostridium vincentii</name>
    <dbReference type="NCBI Taxonomy" id="52704"/>
    <lineage>
        <taxon>Bacteria</taxon>
        <taxon>Bacillati</taxon>
        <taxon>Bacillota</taxon>
        <taxon>Clostridia</taxon>
        <taxon>Eubacteriales</taxon>
        <taxon>Clostridiaceae</taxon>
        <taxon>Clostridium</taxon>
    </lineage>
</organism>
<dbReference type="InterPro" id="IPR047156">
    <property type="entry name" value="Teg/CotR/CapV-like"/>
</dbReference>
<dbReference type="InterPro" id="IPR002641">
    <property type="entry name" value="PNPLA_dom"/>
</dbReference>
<dbReference type="EMBL" id="PVXQ01000004">
    <property type="protein sequence ID" value="PRR83859.1"/>
    <property type="molecule type" value="Genomic_DNA"/>
</dbReference>
<evidence type="ECO:0000256" key="1">
    <source>
        <dbReference type="ARBA" id="ARBA00023098"/>
    </source>
</evidence>
<accession>A0A2T0BIZ1</accession>
<dbReference type="SUPFAM" id="SSF52151">
    <property type="entry name" value="FabD/lysophospholipase-like"/>
    <property type="match status" value="1"/>
</dbReference>
<dbReference type="PANTHER" id="PTHR24138:SF10">
    <property type="entry name" value="PHOSPHOLIPASE A2"/>
    <property type="match status" value="1"/>
</dbReference>
<feature type="short sequence motif" description="GXSXG" evidence="2">
    <location>
        <begin position="42"/>
        <end position="46"/>
    </location>
</feature>
<dbReference type="OrthoDB" id="9807112at2"/>
<dbReference type="PROSITE" id="PS51635">
    <property type="entry name" value="PNPLA"/>
    <property type="match status" value="1"/>
</dbReference>
<keyword evidence="5" id="KW-1185">Reference proteome</keyword>
<dbReference type="Proteomes" id="UP000239471">
    <property type="component" value="Unassembled WGS sequence"/>
</dbReference>
<dbReference type="EC" id="3.1.1.-" evidence="4"/>
<evidence type="ECO:0000313" key="5">
    <source>
        <dbReference type="Proteomes" id="UP000239471"/>
    </source>
</evidence>
<feature type="active site" description="Nucleophile" evidence="2">
    <location>
        <position position="44"/>
    </location>
</feature>
<proteinExistence type="predicted"/>